<protein>
    <submittedName>
        <fullName evidence="1">Uncharacterized protein</fullName>
    </submittedName>
</protein>
<proteinExistence type="predicted"/>
<gene>
    <name evidence="1" type="ORF">ACH5RR_001780</name>
</gene>
<keyword evidence="2" id="KW-1185">Reference proteome</keyword>
<sequence>MLRRGHVAVLTEILVSSSTILPSAKIHVRFIHGKVSIDWNTFTRLGFLQPTTMHASMSLQTSLFHFHRNPLPRFKDIYLLLLRSASCPAPSIELFLIMFNILFVSHGMDDS</sequence>
<accession>A0ABD3B5N6</accession>
<dbReference type="AlphaFoldDB" id="A0ABD3B5N6"/>
<reference evidence="1 2" key="1">
    <citation type="submission" date="2024-11" db="EMBL/GenBank/DDBJ databases">
        <title>A near-complete genome assembly of Cinchona calisaya.</title>
        <authorList>
            <person name="Lian D.C."/>
            <person name="Zhao X.W."/>
            <person name="Wei L."/>
        </authorList>
    </citation>
    <scope>NUCLEOTIDE SEQUENCE [LARGE SCALE GENOMIC DNA]</scope>
    <source>
        <tissue evidence="1">Nenye</tissue>
    </source>
</reference>
<name>A0ABD3B5N6_9GENT</name>
<comment type="caution">
    <text evidence="1">The sequence shown here is derived from an EMBL/GenBank/DDBJ whole genome shotgun (WGS) entry which is preliminary data.</text>
</comment>
<dbReference type="Proteomes" id="UP001630127">
    <property type="component" value="Unassembled WGS sequence"/>
</dbReference>
<organism evidence="1 2">
    <name type="scientific">Cinchona calisaya</name>
    <dbReference type="NCBI Taxonomy" id="153742"/>
    <lineage>
        <taxon>Eukaryota</taxon>
        <taxon>Viridiplantae</taxon>
        <taxon>Streptophyta</taxon>
        <taxon>Embryophyta</taxon>
        <taxon>Tracheophyta</taxon>
        <taxon>Spermatophyta</taxon>
        <taxon>Magnoliopsida</taxon>
        <taxon>eudicotyledons</taxon>
        <taxon>Gunneridae</taxon>
        <taxon>Pentapetalae</taxon>
        <taxon>asterids</taxon>
        <taxon>lamiids</taxon>
        <taxon>Gentianales</taxon>
        <taxon>Rubiaceae</taxon>
        <taxon>Cinchonoideae</taxon>
        <taxon>Cinchoneae</taxon>
        <taxon>Cinchona</taxon>
    </lineage>
</organism>
<evidence type="ECO:0000313" key="2">
    <source>
        <dbReference type="Proteomes" id="UP001630127"/>
    </source>
</evidence>
<evidence type="ECO:0000313" key="1">
    <source>
        <dbReference type="EMBL" id="KAL3538414.1"/>
    </source>
</evidence>
<dbReference type="EMBL" id="JBJUIK010000001">
    <property type="protein sequence ID" value="KAL3538414.1"/>
    <property type="molecule type" value="Genomic_DNA"/>
</dbReference>